<comment type="caution">
    <text evidence="2">The sequence shown here is derived from an EMBL/GenBank/DDBJ whole genome shotgun (WGS) entry which is preliminary data.</text>
</comment>
<sequence>DEADDIRGDLHAHEMIDMGLQLEEQQRDLAVDSGVIKLHATDRQKTALLERSNKLGRKITEWLKIRKSFTLMVATLGAEEDAARARGARLQPTPALPVHAVKLWLPSRLVVMPGVSVKRSHARYEFELRVGHAHAALEELRRLLLVRTAKYHYKDAFQHGVAASTRAKTSIANVDERIRRAAAQYRVARLALVSLGPILEETDWKLKLRPLSHDDRDTPAQAAEALRKKKEEERPASWIWLAQLSEEEGSQTGMAEALQIEWTKTRARAWRWTEEVDLVEEEMRRVLEFQRWKAEWWISLVDQHLLAANDQILREGCTAYTCRQSRMQLDLRRRFEENWKDLPRYIQLGRDSLGQIPPESADDSAAAAGGEQEEEGGEEEEEEEDAEAPVPEVAGDTRLVASFVEEFLV</sequence>
<name>A0AAD7ETY8_9AGAR</name>
<gene>
    <name evidence="2" type="ORF">DFH08DRAFT_693867</name>
</gene>
<feature type="compositionally biased region" description="Low complexity" evidence="1">
    <location>
        <begin position="357"/>
        <end position="370"/>
    </location>
</feature>
<feature type="non-terminal residue" evidence="2">
    <location>
        <position position="1"/>
    </location>
</feature>
<reference evidence="2" key="1">
    <citation type="submission" date="2023-03" db="EMBL/GenBank/DDBJ databases">
        <title>Massive genome expansion in bonnet fungi (Mycena s.s.) driven by repeated elements and novel gene families across ecological guilds.</title>
        <authorList>
            <consortium name="Lawrence Berkeley National Laboratory"/>
            <person name="Harder C.B."/>
            <person name="Miyauchi S."/>
            <person name="Viragh M."/>
            <person name="Kuo A."/>
            <person name="Thoen E."/>
            <person name="Andreopoulos B."/>
            <person name="Lu D."/>
            <person name="Skrede I."/>
            <person name="Drula E."/>
            <person name="Henrissat B."/>
            <person name="Morin E."/>
            <person name="Kohler A."/>
            <person name="Barry K."/>
            <person name="LaButti K."/>
            <person name="Morin E."/>
            <person name="Salamov A."/>
            <person name="Lipzen A."/>
            <person name="Mereny Z."/>
            <person name="Hegedus B."/>
            <person name="Baldrian P."/>
            <person name="Stursova M."/>
            <person name="Weitz H."/>
            <person name="Taylor A."/>
            <person name="Grigoriev I.V."/>
            <person name="Nagy L.G."/>
            <person name="Martin F."/>
            <person name="Kauserud H."/>
        </authorList>
    </citation>
    <scope>NUCLEOTIDE SEQUENCE</scope>
    <source>
        <strain evidence="2">CBHHK002</strain>
    </source>
</reference>
<proteinExistence type="predicted"/>
<accession>A0AAD7ETY8</accession>
<dbReference type="EMBL" id="JARIHO010000012">
    <property type="protein sequence ID" value="KAJ7351942.1"/>
    <property type="molecule type" value="Genomic_DNA"/>
</dbReference>
<dbReference type="Proteomes" id="UP001218218">
    <property type="component" value="Unassembled WGS sequence"/>
</dbReference>
<protein>
    <submittedName>
        <fullName evidence="2">Uncharacterized protein</fullName>
    </submittedName>
</protein>
<evidence type="ECO:0000256" key="1">
    <source>
        <dbReference type="SAM" id="MobiDB-lite"/>
    </source>
</evidence>
<evidence type="ECO:0000313" key="2">
    <source>
        <dbReference type="EMBL" id="KAJ7351942.1"/>
    </source>
</evidence>
<feature type="compositionally biased region" description="Acidic residues" evidence="1">
    <location>
        <begin position="371"/>
        <end position="387"/>
    </location>
</feature>
<feature type="region of interest" description="Disordered" evidence="1">
    <location>
        <begin position="353"/>
        <end position="395"/>
    </location>
</feature>
<keyword evidence="3" id="KW-1185">Reference proteome</keyword>
<dbReference type="AlphaFoldDB" id="A0AAD7ETY8"/>
<organism evidence="2 3">
    <name type="scientific">Mycena albidolilacea</name>
    <dbReference type="NCBI Taxonomy" id="1033008"/>
    <lineage>
        <taxon>Eukaryota</taxon>
        <taxon>Fungi</taxon>
        <taxon>Dikarya</taxon>
        <taxon>Basidiomycota</taxon>
        <taxon>Agaricomycotina</taxon>
        <taxon>Agaricomycetes</taxon>
        <taxon>Agaricomycetidae</taxon>
        <taxon>Agaricales</taxon>
        <taxon>Marasmiineae</taxon>
        <taxon>Mycenaceae</taxon>
        <taxon>Mycena</taxon>
    </lineage>
</organism>
<evidence type="ECO:0000313" key="3">
    <source>
        <dbReference type="Proteomes" id="UP001218218"/>
    </source>
</evidence>